<dbReference type="InterPro" id="IPR014729">
    <property type="entry name" value="Rossmann-like_a/b/a_fold"/>
</dbReference>
<dbReference type="InterPro" id="IPR033911">
    <property type="entry name" value="MetRS_core"/>
</dbReference>
<evidence type="ECO:0000259" key="9">
    <source>
        <dbReference type="Pfam" id="PF09334"/>
    </source>
</evidence>
<organism evidence="10 11">
    <name type="scientific">Cellulomonas dongxiuzhuiae</name>
    <dbReference type="NCBI Taxonomy" id="2819979"/>
    <lineage>
        <taxon>Bacteria</taxon>
        <taxon>Bacillati</taxon>
        <taxon>Actinomycetota</taxon>
        <taxon>Actinomycetes</taxon>
        <taxon>Micrococcales</taxon>
        <taxon>Cellulomonadaceae</taxon>
        <taxon>Cellulomonas</taxon>
    </lineage>
</organism>
<dbReference type="SUPFAM" id="SSF52374">
    <property type="entry name" value="Nucleotidylyl transferase"/>
    <property type="match status" value="1"/>
</dbReference>
<dbReference type="InterPro" id="IPR023458">
    <property type="entry name" value="Met-tRNA_ligase_1"/>
</dbReference>
<keyword evidence="3 8" id="KW-0067">ATP-binding</keyword>
<proteinExistence type="inferred from homology"/>
<dbReference type="PANTHER" id="PTHR45765:SF1">
    <property type="entry name" value="METHIONINE--TRNA LIGASE, CYTOPLASMIC"/>
    <property type="match status" value="1"/>
</dbReference>
<dbReference type="PANTHER" id="PTHR45765">
    <property type="entry name" value="METHIONINE--TRNA LIGASE"/>
    <property type="match status" value="1"/>
</dbReference>
<evidence type="ECO:0000313" key="11">
    <source>
        <dbReference type="Proteomes" id="UP000679335"/>
    </source>
</evidence>
<accession>A0ABX8GIN5</accession>
<evidence type="ECO:0000256" key="2">
    <source>
        <dbReference type="ARBA" id="ARBA00022741"/>
    </source>
</evidence>
<keyword evidence="11" id="KW-1185">Reference proteome</keyword>
<dbReference type="Gene3D" id="2.20.28.20">
    <property type="entry name" value="Methionyl-tRNA synthetase, Zn-domain"/>
    <property type="match status" value="1"/>
</dbReference>
<comment type="similarity">
    <text evidence="8">Belongs to the class-I aminoacyl-tRNA synthetase family.</text>
</comment>
<dbReference type="Gene3D" id="3.40.50.620">
    <property type="entry name" value="HUPs"/>
    <property type="match status" value="1"/>
</dbReference>
<protein>
    <recommendedName>
        <fullName evidence="6">Methionyl-tRNA synthetase</fullName>
    </recommendedName>
</protein>
<dbReference type="Pfam" id="PF09334">
    <property type="entry name" value="tRNA-synt_1g"/>
    <property type="match status" value="1"/>
</dbReference>
<evidence type="ECO:0000256" key="1">
    <source>
        <dbReference type="ARBA" id="ARBA00022598"/>
    </source>
</evidence>
<evidence type="ECO:0000313" key="10">
    <source>
        <dbReference type="EMBL" id="QWC16073.1"/>
    </source>
</evidence>
<dbReference type="GO" id="GO:0016874">
    <property type="term" value="F:ligase activity"/>
    <property type="evidence" value="ECO:0007669"/>
    <property type="project" value="UniProtKB-KW"/>
</dbReference>
<dbReference type="EMBL" id="CP076023">
    <property type="protein sequence ID" value="QWC16073.1"/>
    <property type="molecule type" value="Genomic_DNA"/>
</dbReference>
<keyword evidence="4 8" id="KW-0648">Protein biosynthesis</keyword>
<feature type="domain" description="Methionyl/Leucyl tRNA synthetase" evidence="9">
    <location>
        <begin position="5"/>
        <end position="364"/>
    </location>
</feature>
<reference evidence="10 11" key="1">
    <citation type="submission" date="2021-05" db="EMBL/GenBank/DDBJ databases">
        <title>Novel species in genus Cellulomonas.</title>
        <authorList>
            <person name="Zhang G."/>
        </authorList>
    </citation>
    <scope>NUCLEOTIDE SEQUENCE [LARGE SCALE GENOMIC DNA]</scope>
    <source>
        <strain evidence="11">zg-ZUI157</strain>
    </source>
</reference>
<keyword evidence="5 8" id="KW-0030">Aminoacyl-tRNA synthetase</keyword>
<dbReference type="RefSeq" id="WP_208196646.1">
    <property type="nucleotide sequence ID" value="NZ_CP076023.1"/>
</dbReference>
<dbReference type="InterPro" id="IPR001412">
    <property type="entry name" value="aa-tRNA-synth_I_CS"/>
</dbReference>
<gene>
    <name evidence="10" type="ORF">KKR89_17850</name>
</gene>
<dbReference type="Proteomes" id="UP000679335">
    <property type="component" value="Chromosome"/>
</dbReference>
<keyword evidence="1 8" id="KW-0436">Ligase</keyword>
<sequence>MTTWLTCTPPTPNGPLHVGHMSGPYIAADVLRRALAAQGEDVRLTTGMDDNQSYVPRRAWADGSDPVEVTDRYTRSITTTWRDAGVDFDTVVLPRGEDYDARVRAMFRALVDVGAVVPRAMQLPYCEDCSRWLYEAYLNGACPHCGSGTNGNACEQCCRPNACHDVVDPSCIRCGSPATIRPVTLLVLPLEPMRDDLTKYWDSVDMPPRLRAVCDAMAADGLPEILVAHPSDWGVSVPVEGYEDHRIYVWLEMAEGYAVERPTAPDGDVVGRPVQFFGIDNGYFHAVLFPAVNLALGRHELLAERFVVNEFFLLNGQKFSTSRQHAVWAEEFLPVAGRDLLRLHCMLRRPATRQTDFTLQDLARTEAVMDSWQRTFAQTVRLVGATSEPAAADPAPADVRRHARHAARAVDDIRAGLTLDGFDPAAAAAGLVELGERVARLADEVAATAPGTSARAAAVAVLRETAEQFADVAAPVVPDGAARLLAALRSGEVPRTKLFGLGA</sequence>
<keyword evidence="2 8" id="KW-0547">Nucleotide-binding</keyword>
<dbReference type="PROSITE" id="PS00178">
    <property type="entry name" value="AA_TRNA_LIGASE_I"/>
    <property type="match status" value="1"/>
</dbReference>
<evidence type="ECO:0000256" key="4">
    <source>
        <dbReference type="ARBA" id="ARBA00022917"/>
    </source>
</evidence>
<evidence type="ECO:0000256" key="5">
    <source>
        <dbReference type="ARBA" id="ARBA00023146"/>
    </source>
</evidence>
<evidence type="ECO:0000256" key="7">
    <source>
        <dbReference type="ARBA" id="ARBA00047364"/>
    </source>
</evidence>
<dbReference type="InterPro" id="IPR029038">
    <property type="entry name" value="MetRS_Zn"/>
</dbReference>
<comment type="catalytic activity">
    <reaction evidence="7">
        <text>tRNA(Met) + L-methionine + ATP = L-methionyl-tRNA(Met) + AMP + diphosphate</text>
        <dbReference type="Rhea" id="RHEA:13481"/>
        <dbReference type="Rhea" id="RHEA-COMP:9667"/>
        <dbReference type="Rhea" id="RHEA-COMP:9698"/>
        <dbReference type="ChEBI" id="CHEBI:30616"/>
        <dbReference type="ChEBI" id="CHEBI:33019"/>
        <dbReference type="ChEBI" id="CHEBI:57844"/>
        <dbReference type="ChEBI" id="CHEBI:78442"/>
        <dbReference type="ChEBI" id="CHEBI:78530"/>
        <dbReference type="ChEBI" id="CHEBI:456215"/>
        <dbReference type="EC" id="6.1.1.10"/>
    </reaction>
</comment>
<evidence type="ECO:0000256" key="6">
    <source>
        <dbReference type="ARBA" id="ARBA00030904"/>
    </source>
</evidence>
<evidence type="ECO:0000256" key="8">
    <source>
        <dbReference type="RuleBase" id="RU363039"/>
    </source>
</evidence>
<name>A0ABX8GIN5_9CELL</name>
<dbReference type="InterPro" id="IPR015413">
    <property type="entry name" value="Methionyl/Leucyl_tRNA_Synth"/>
</dbReference>
<evidence type="ECO:0000256" key="3">
    <source>
        <dbReference type="ARBA" id="ARBA00022840"/>
    </source>
</evidence>
<dbReference type="PRINTS" id="PR01041">
    <property type="entry name" value="TRNASYNTHMET"/>
</dbReference>